<reference evidence="1 2" key="2">
    <citation type="submission" date="2018-11" db="EMBL/GenBank/DDBJ databases">
        <authorList>
            <consortium name="Pathogen Informatics"/>
        </authorList>
    </citation>
    <scope>NUCLEOTIDE SEQUENCE [LARGE SCALE GENOMIC DNA]</scope>
</reference>
<sequence length="184" mass="21014">MSQPREFLDALLQDGHLIMDEMQVESVGFQLFKENEDIWIIPENLQIFWKPVFHYLNEAKVLPELLFQMVEALSNVEVQPLQQRQLVAWIDKLLDAFVENLPPGNSIVGGNFKTVEDLKLLVSQVTAEKQPQANDLLSNGGDFGRWRVCSPTKWKGIPLGLTPEQSTESLYLVVEPETLPSRKR</sequence>
<keyword evidence="2" id="KW-1185">Reference proteome</keyword>
<evidence type="ECO:0000313" key="2">
    <source>
        <dbReference type="Proteomes" id="UP000271098"/>
    </source>
</evidence>
<dbReference type="OrthoDB" id="10263222at2759"/>
<reference evidence="3" key="1">
    <citation type="submission" date="2016-06" db="UniProtKB">
        <authorList>
            <consortium name="WormBaseParasite"/>
        </authorList>
    </citation>
    <scope>IDENTIFICATION</scope>
</reference>
<dbReference type="Proteomes" id="UP000271098">
    <property type="component" value="Unassembled WGS sequence"/>
</dbReference>
<protein>
    <submittedName>
        <fullName evidence="3">Gasdermin_C domain-containing protein</fullName>
    </submittedName>
</protein>
<accession>A0A183E4H0</accession>
<dbReference type="EMBL" id="UYRT01083007">
    <property type="protein sequence ID" value="VDN26818.1"/>
    <property type="molecule type" value="Genomic_DNA"/>
</dbReference>
<dbReference type="AlphaFoldDB" id="A0A183E4H0"/>
<proteinExistence type="predicted"/>
<evidence type="ECO:0000313" key="3">
    <source>
        <dbReference type="WBParaSite" id="GPUH_0001588301-mRNA-1"/>
    </source>
</evidence>
<dbReference type="WBParaSite" id="GPUH_0001588301-mRNA-1">
    <property type="protein sequence ID" value="GPUH_0001588301-mRNA-1"/>
    <property type="gene ID" value="GPUH_0001588301"/>
</dbReference>
<name>A0A183E4H0_9BILA</name>
<organism evidence="3">
    <name type="scientific">Gongylonema pulchrum</name>
    <dbReference type="NCBI Taxonomy" id="637853"/>
    <lineage>
        <taxon>Eukaryota</taxon>
        <taxon>Metazoa</taxon>
        <taxon>Ecdysozoa</taxon>
        <taxon>Nematoda</taxon>
        <taxon>Chromadorea</taxon>
        <taxon>Rhabditida</taxon>
        <taxon>Spirurina</taxon>
        <taxon>Spiruromorpha</taxon>
        <taxon>Spiruroidea</taxon>
        <taxon>Gongylonematidae</taxon>
        <taxon>Gongylonema</taxon>
    </lineage>
</organism>
<gene>
    <name evidence="1" type="ORF">GPUH_LOCUS15861</name>
</gene>
<evidence type="ECO:0000313" key="1">
    <source>
        <dbReference type="EMBL" id="VDN26818.1"/>
    </source>
</evidence>